<keyword evidence="3" id="KW-1185">Reference proteome</keyword>
<dbReference type="EMBL" id="CM003105">
    <property type="protein sequence ID" value="KUI72513.1"/>
    <property type="molecule type" value="Genomic_DNA"/>
</dbReference>
<name>A0A194W8U3_CYTMA</name>
<gene>
    <name evidence="2" type="ORF">VM1G_07815</name>
</gene>
<dbReference type="Proteomes" id="UP000078559">
    <property type="component" value="Chromosome 8"/>
</dbReference>
<dbReference type="PANTHER" id="PTHR42085">
    <property type="entry name" value="F-BOX DOMAIN-CONTAINING PROTEIN"/>
    <property type="match status" value="1"/>
</dbReference>
<sequence length="363" mass="42125">MSTNGTARYPKRRRNTVNYNVDLDIDIDIEGDEAERSEKLGDDVTPLPNGATASAHDDSIHEESDSEAEDATYGSRKSKKRSLKRRLKNANKKAKPTPKWKPFRLLDLPAELRLKIYEEILVDPHGVYIRTYDDKYEKVAVHVSPRFIDGTTYRDRKGYVKGEWKELKKGDLPFNRYQLSPNILATCKMVHDESVSLLWKQPFIFADVHGLLSFLLPLRPTTIARLEDITILKDGWVMGRNTPAFVLLRDAVNLKNLRFDCQIRGARDYRNASMAPALMGEKLADRFFKDCHPFLRSFMRHRGAEALIDVLKFGKEEFVHRYYSFSQTYTTEDWSEEKEQKVMEAMVNQLKVIVKRKTTPKFK</sequence>
<dbReference type="PANTHER" id="PTHR42085:SF2">
    <property type="entry name" value="F-BOX DOMAIN-CONTAINING PROTEIN"/>
    <property type="match status" value="1"/>
</dbReference>
<organism evidence="2 3">
    <name type="scientific">Cytospora mali</name>
    <name type="common">Apple Valsa canker fungus</name>
    <name type="synonym">Valsa mali</name>
    <dbReference type="NCBI Taxonomy" id="578113"/>
    <lineage>
        <taxon>Eukaryota</taxon>
        <taxon>Fungi</taxon>
        <taxon>Dikarya</taxon>
        <taxon>Ascomycota</taxon>
        <taxon>Pezizomycotina</taxon>
        <taxon>Sordariomycetes</taxon>
        <taxon>Sordariomycetidae</taxon>
        <taxon>Diaporthales</taxon>
        <taxon>Cytosporaceae</taxon>
        <taxon>Cytospora</taxon>
    </lineage>
</organism>
<evidence type="ECO:0000256" key="1">
    <source>
        <dbReference type="SAM" id="MobiDB-lite"/>
    </source>
</evidence>
<feature type="compositionally biased region" description="Basic residues" evidence="1">
    <location>
        <begin position="76"/>
        <end position="96"/>
    </location>
</feature>
<protein>
    <submittedName>
        <fullName evidence="2">Uncharacterized protein</fullName>
    </submittedName>
</protein>
<feature type="region of interest" description="Disordered" evidence="1">
    <location>
        <begin position="34"/>
        <end position="96"/>
    </location>
</feature>
<dbReference type="InterPro" id="IPR038883">
    <property type="entry name" value="AN11006-like"/>
</dbReference>
<accession>A0A194W8U3</accession>
<dbReference type="OrthoDB" id="5397846at2759"/>
<reference evidence="2" key="1">
    <citation type="submission" date="2014-12" db="EMBL/GenBank/DDBJ databases">
        <title>Genome Sequence of Valsa Canker Pathogens Uncovers a Specific Adaption of Colonization on Woody Bark.</title>
        <authorList>
            <person name="Yin Z."/>
            <person name="Liu H."/>
            <person name="Gao X."/>
            <person name="Li Z."/>
            <person name="Song N."/>
            <person name="Ke X."/>
            <person name="Dai Q."/>
            <person name="Wu Y."/>
            <person name="Sun Y."/>
            <person name="Xu J.-R."/>
            <person name="Kang Z.K."/>
            <person name="Wang L."/>
            <person name="Huang L."/>
        </authorList>
    </citation>
    <scope>NUCLEOTIDE SEQUENCE [LARGE SCALE GENOMIC DNA]</scope>
    <source>
        <strain evidence="2">03-8</strain>
    </source>
</reference>
<proteinExistence type="predicted"/>
<evidence type="ECO:0000313" key="3">
    <source>
        <dbReference type="Proteomes" id="UP000078559"/>
    </source>
</evidence>
<evidence type="ECO:0000313" key="2">
    <source>
        <dbReference type="EMBL" id="KUI72513.1"/>
    </source>
</evidence>
<dbReference type="AlphaFoldDB" id="A0A194W8U3"/>